<feature type="transmembrane region" description="Helical" evidence="1">
    <location>
        <begin position="124"/>
        <end position="143"/>
    </location>
</feature>
<keyword evidence="1" id="KW-0812">Transmembrane</keyword>
<feature type="transmembrane region" description="Helical" evidence="1">
    <location>
        <begin position="85"/>
        <end position="104"/>
    </location>
</feature>
<keyword evidence="1" id="KW-1133">Transmembrane helix</keyword>
<dbReference type="RefSeq" id="WP_410035470.1">
    <property type="nucleotide sequence ID" value="NZ_JBGMEF010000018.1"/>
</dbReference>
<proteinExistence type="predicted"/>
<organism evidence="2 3">
    <name type="scientific">Anaerococcus kampingae</name>
    <dbReference type="NCBI Taxonomy" id="3115614"/>
    <lineage>
        <taxon>Bacteria</taxon>
        <taxon>Bacillati</taxon>
        <taxon>Bacillota</taxon>
        <taxon>Tissierellia</taxon>
        <taxon>Tissierellales</taxon>
        <taxon>Peptoniphilaceae</taxon>
        <taxon>Anaerococcus</taxon>
    </lineage>
</organism>
<feature type="transmembrane region" description="Helical" evidence="1">
    <location>
        <begin position="44"/>
        <end position="64"/>
    </location>
</feature>
<gene>
    <name evidence="2" type="ORF">ACCQ42_04080</name>
</gene>
<evidence type="ECO:0000256" key="1">
    <source>
        <dbReference type="SAM" id="Phobius"/>
    </source>
</evidence>
<feature type="transmembrane region" description="Helical" evidence="1">
    <location>
        <begin position="191"/>
        <end position="208"/>
    </location>
</feature>
<dbReference type="Proteomes" id="UP001637994">
    <property type="component" value="Unassembled WGS sequence"/>
</dbReference>
<evidence type="ECO:0000313" key="3">
    <source>
        <dbReference type="Proteomes" id="UP001637994"/>
    </source>
</evidence>
<comment type="caution">
    <text evidence="2">The sequence shown here is derived from an EMBL/GenBank/DDBJ whole genome shotgun (WGS) entry which is preliminary data.</text>
</comment>
<name>A0ABW9MCE7_9FIRM</name>
<keyword evidence="1" id="KW-0472">Membrane</keyword>
<evidence type="ECO:0008006" key="4">
    <source>
        <dbReference type="Google" id="ProtNLM"/>
    </source>
</evidence>
<reference evidence="2 3" key="1">
    <citation type="journal article" date="2025" name="Anaerobe">
        <title>Description of Anaerococcus kampingiae sp. nov., Anaerococcus groningensis sp. nov., Anaerococcus martiniensis sp. nov., and Anaerococcus cruorum sp. nov., isolated from human clinical specimens.</title>
        <authorList>
            <person name="Boiten K.E."/>
            <person name="Meijer J."/>
            <person name="van Wezel E.M."/>
            <person name="Veloo A.C.M."/>
        </authorList>
    </citation>
    <scope>NUCLEOTIDE SEQUENCE [LARGE SCALE GENOMIC DNA]</scope>
    <source>
        <strain evidence="2 3">ENR0874</strain>
    </source>
</reference>
<dbReference type="EMBL" id="JBGMEF010000018">
    <property type="protein sequence ID" value="MFO3666944.1"/>
    <property type="molecule type" value="Genomic_DNA"/>
</dbReference>
<keyword evidence="3" id="KW-1185">Reference proteome</keyword>
<evidence type="ECO:0000313" key="2">
    <source>
        <dbReference type="EMBL" id="MFO3666944.1"/>
    </source>
</evidence>
<sequence>MFFKNTVRKFFIEDGSHDLFCFIFGLVFLFIFTFLMMPKWIFCLGIGVLTGSIFRYITTDGLFYKEFKNLDNRNKRFDYILSKNIFTILFLAGFILILYFLLYVGAKFAFISFSDFDFKLIFKFIIYILASENLILIFSHRMIPNYKSGYIRNINKDIEVGMKNLKAMIPSLFVNIILLVLIFIYRMNLNIVAGILYLFVSTVLFSINKELSFY</sequence>
<feature type="transmembrane region" description="Helical" evidence="1">
    <location>
        <begin position="20"/>
        <end position="38"/>
    </location>
</feature>
<feature type="transmembrane region" description="Helical" evidence="1">
    <location>
        <begin position="164"/>
        <end position="185"/>
    </location>
</feature>
<accession>A0ABW9MCE7</accession>
<protein>
    <recommendedName>
        <fullName evidence="4">DUF624 domain-containing protein</fullName>
    </recommendedName>
</protein>